<gene>
    <name evidence="2" type="ORF">A1O9_09404</name>
</gene>
<dbReference type="RefSeq" id="XP_013256828.1">
    <property type="nucleotide sequence ID" value="XM_013401374.1"/>
</dbReference>
<feature type="region of interest" description="Disordered" evidence="1">
    <location>
        <begin position="1"/>
        <end position="150"/>
    </location>
</feature>
<feature type="compositionally biased region" description="Low complexity" evidence="1">
    <location>
        <begin position="136"/>
        <end position="148"/>
    </location>
</feature>
<feature type="compositionally biased region" description="Polar residues" evidence="1">
    <location>
        <begin position="601"/>
        <end position="617"/>
    </location>
</feature>
<dbReference type="AlphaFoldDB" id="A0A072P4Q0"/>
<evidence type="ECO:0000313" key="3">
    <source>
        <dbReference type="Proteomes" id="UP000027920"/>
    </source>
</evidence>
<dbReference type="OrthoDB" id="5408302at2759"/>
<feature type="compositionally biased region" description="Polar residues" evidence="1">
    <location>
        <begin position="1109"/>
        <end position="1118"/>
    </location>
</feature>
<evidence type="ECO:0000256" key="1">
    <source>
        <dbReference type="SAM" id="MobiDB-lite"/>
    </source>
</evidence>
<keyword evidence="3" id="KW-1185">Reference proteome</keyword>
<sequence>MSNNRIPLHRHRRRSDQISPTSPSFARRFQDRDRPNRHSDVLSPGEGASATDDSDSPTINLHLASAYSDGYHSQSVGSPGARPPVIEQQSYPRALEDGGRPRYRLSSDDTRPATSDVVEAKHTISNSRLAPNPPEVSSRPSPVTSQSSFGDYREGRSFELLAKPADNASSPNLRNYSFSTQLSDRTSDDPTHLKNTTGKKSRLNLLNPMSLLARRRSSQNQKLEDVNLTIKTLSVPAMPDNFDPSIRGKVVHDFSAPRSRRQYSQNDIGLIDSPALRSGAGSDPGRPNDLPSGRLAPLTSTPTHTHSPMFKEHFQDDRPALQPDRTGYLHNISAFNIAHEVQDPANVPPFAKKLPMALPQSDLGLKYSPQDKEKFPSIPQAEPSPPPPTPPPKRTPSPKFDPPPPAALPKHMTSTSSRFSFQIGGSGSSAQEKLLEEKHKQHAALQKSTGKDIEEEDDEYANYDFDADDGLEEEIPSFNADLYGEDDGFDSDVVLSNALVAKYGPVDDDGFESGIHPGDPLAPKYTLEDDGFGSNHATSNTLVPKYAPVDDSGPDTNISDTRFNALAPKYPPPSAPLPEVPVIKTTTLHRQSLQGFHFTPQSMTFSPTSPNNGSQPTPRDHEGFAIGIADSRDFSHSVHPNDDHKDEELDINKLSMIGGLGISAGEVVRGRRRSQQVSRPHAQVFDDDDLYFDDGEFGDLDVPPTDTVFDEQIFDDDGTGKIRDIPAENARRFEAVKASGALDGQTRPTNQESNSTQGFPDEQKRYRGDSESEGFAKPRQVSQSSFGHGSVAGLTETNLAAYHDALAFAANQAAANGRFDRKVSFSQTSDDTCPSYGNSHHGIISDDSRFGFNYHSAIAEDDGFPFEDDLEDDPMIAEANAEALENDEDGFYGQEFGFYAHSHAKGNSELINGGYFAERGSHGVKRSHSGKANFQEPSLTPITERSEWSTRNSVVSLQMPGGIPVSAQSIPSPGIAQLLELDSPGYDDDMTFTALMRLRGRAFGGSSSSLNSAGGSHAVTSPLAHVSHHAFSHSDFNSARMSSTMHGQHSPAAGIPESEEEEEEADRPTLTQNTPRKKSTAPNSYTSREEMPSSPAATSDRRKGHHSRTSSGADSVSYQRDIDGRWVLERRRTDEEGGDELIDREYLAGDRI</sequence>
<protein>
    <recommendedName>
        <fullName evidence="4">AGC-kinase C-terminal domain-containing protein</fullName>
    </recommendedName>
</protein>
<feature type="compositionally biased region" description="Polar residues" evidence="1">
    <location>
        <begin position="746"/>
        <end position="758"/>
    </location>
</feature>
<feature type="compositionally biased region" description="Basic and acidic residues" evidence="1">
    <location>
        <begin position="761"/>
        <end position="776"/>
    </location>
</feature>
<feature type="region of interest" description="Disordered" evidence="1">
    <location>
        <begin position="361"/>
        <end position="457"/>
    </location>
</feature>
<dbReference type="HOGENOM" id="CLU_003071_1_0_1"/>
<proteinExistence type="predicted"/>
<organism evidence="2 3">
    <name type="scientific">Exophiala aquamarina CBS 119918</name>
    <dbReference type="NCBI Taxonomy" id="1182545"/>
    <lineage>
        <taxon>Eukaryota</taxon>
        <taxon>Fungi</taxon>
        <taxon>Dikarya</taxon>
        <taxon>Ascomycota</taxon>
        <taxon>Pezizomycotina</taxon>
        <taxon>Eurotiomycetes</taxon>
        <taxon>Chaetothyriomycetidae</taxon>
        <taxon>Chaetothyriales</taxon>
        <taxon>Herpotrichiellaceae</taxon>
        <taxon>Exophiala</taxon>
    </lineage>
</organism>
<accession>A0A072P4Q0</accession>
<evidence type="ECO:0000313" key="2">
    <source>
        <dbReference type="EMBL" id="KEF54238.1"/>
    </source>
</evidence>
<feature type="compositionally biased region" description="Pro residues" evidence="1">
    <location>
        <begin position="382"/>
        <end position="407"/>
    </location>
</feature>
<dbReference type="STRING" id="1182545.A0A072P4Q0"/>
<dbReference type="GeneID" id="25284313"/>
<feature type="compositionally biased region" description="Low complexity" evidence="1">
    <location>
        <begin position="299"/>
        <end position="308"/>
    </location>
</feature>
<feature type="compositionally biased region" description="Basic and acidic residues" evidence="1">
    <location>
        <begin position="28"/>
        <end position="40"/>
    </location>
</feature>
<comment type="caution">
    <text evidence="2">The sequence shown here is derived from an EMBL/GenBank/DDBJ whole genome shotgun (WGS) entry which is preliminary data.</text>
</comment>
<feature type="region of interest" description="Disordered" evidence="1">
    <location>
        <begin position="1039"/>
        <end position="1140"/>
    </location>
</feature>
<evidence type="ECO:0008006" key="4">
    <source>
        <dbReference type="Google" id="ProtNLM"/>
    </source>
</evidence>
<feature type="region of interest" description="Disordered" evidence="1">
    <location>
        <begin position="163"/>
        <end position="202"/>
    </location>
</feature>
<feature type="compositionally biased region" description="Polar residues" evidence="1">
    <location>
        <begin position="167"/>
        <end position="184"/>
    </location>
</feature>
<name>A0A072P4Q0_9EURO</name>
<feature type="region of interest" description="Disordered" evidence="1">
    <location>
        <begin position="601"/>
        <end position="620"/>
    </location>
</feature>
<feature type="compositionally biased region" description="Basic and acidic residues" evidence="1">
    <location>
        <begin position="1120"/>
        <end position="1140"/>
    </location>
</feature>
<dbReference type="Proteomes" id="UP000027920">
    <property type="component" value="Unassembled WGS sequence"/>
</dbReference>
<feature type="compositionally biased region" description="Basic and acidic residues" evidence="1">
    <location>
        <begin position="94"/>
        <end position="111"/>
    </location>
</feature>
<feature type="region of interest" description="Disordered" evidence="1">
    <location>
        <begin position="257"/>
        <end position="310"/>
    </location>
</feature>
<feature type="compositionally biased region" description="Polar residues" evidence="1">
    <location>
        <begin position="1069"/>
        <end position="1086"/>
    </location>
</feature>
<dbReference type="EMBL" id="AMGV01000010">
    <property type="protein sequence ID" value="KEF54238.1"/>
    <property type="molecule type" value="Genomic_DNA"/>
</dbReference>
<feature type="region of interest" description="Disordered" evidence="1">
    <location>
        <begin position="738"/>
        <end position="788"/>
    </location>
</feature>
<dbReference type="VEuPathDB" id="FungiDB:A1O9_09404"/>
<reference evidence="2 3" key="1">
    <citation type="submission" date="2013-03" db="EMBL/GenBank/DDBJ databases">
        <title>The Genome Sequence of Exophiala aquamarina CBS 119918.</title>
        <authorList>
            <consortium name="The Broad Institute Genomics Platform"/>
            <person name="Cuomo C."/>
            <person name="de Hoog S."/>
            <person name="Gorbushina A."/>
            <person name="Walker B."/>
            <person name="Young S.K."/>
            <person name="Zeng Q."/>
            <person name="Gargeya S."/>
            <person name="Fitzgerald M."/>
            <person name="Haas B."/>
            <person name="Abouelleil A."/>
            <person name="Allen A.W."/>
            <person name="Alvarado L."/>
            <person name="Arachchi H.M."/>
            <person name="Berlin A.M."/>
            <person name="Chapman S.B."/>
            <person name="Gainer-Dewar J."/>
            <person name="Goldberg J."/>
            <person name="Griggs A."/>
            <person name="Gujja S."/>
            <person name="Hansen M."/>
            <person name="Howarth C."/>
            <person name="Imamovic A."/>
            <person name="Ireland A."/>
            <person name="Larimer J."/>
            <person name="McCowan C."/>
            <person name="Murphy C."/>
            <person name="Pearson M."/>
            <person name="Poon T.W."/>
            <person name="Priest M."/>
            <person name="Roberts A."/>
            <person name="Saif S."/>
            <person name="Shea T."/>
            <person name="Sisk P."/>
            <person name="Sykes S."/>
            <person name="Wortman J."/>
            <person name="Nusbaum C."/>
            <person name="Birren B."/>
        </authorList>
    </citation>
    <scope>NUCLEOTIDE SEQUENCE [LARGE SCALE GENOMIC DNA]</scope>
    <source>
        <strain evidence="2 3">CBS 119918</strain>
    </source>
</reference>